<sequence>MPASAKPFIFICGADDFLVSREGKARYDEIAATITDEFSREIINGTANNVAEVEAAVNRFRDSVQTISMFGDRRLVWLKDVTFLADNQTGRAESTLAQVDNLREILAANNPGQVAILITAAPIDKRRSFYKWCEKNADFTLCGGDSSDKNKPEAFAPIVTAEAQTLGVTFGANALPLLLAKIGLNTRLLIEEVHKLANYLNDGETVIEEAHIAELTPNIAEGDFFEATEAFFSGNLQRTLDAIHRHFFNGGDARPLISSLQGRNRLLLQIRALVHAGDLRMGNYGIDKSSFEKLASPDSYGRHFAGVTEKTNFNLFSQNTWYLGRLASRLPSMKDLIDNQQEFLIAFEEIIRRSSEQEQVLREMTLRCLGKNA</sequence>
<dbReference type="Pfam" id="PF06144">
    <property type="entry name" value="DNA_pol3_delta"/>
    <property type="match status" value="1"/>
</dbReference>
<keyword evidence="1" id="KW-0808">Transferase</keyword>
<dbReference type="InterPro" id="IPR010372">
    <property type="entry name" value="DNA_pol3_delta_N"/>
</dbReference>
<evidence type="ECO:0000256" key="1">
    <source>
        <dbReference type="ARBA" id="ARBA00022679"/>
    </source>
</evidence>
<name>A0A2U8E229_9BACT</name>
<accession>A0A2U8E229</accession>
<dbReference type="InterPro" id="IPR027417">
    <property type="entry name" value="P-loop_NTPase"/>
</dbReference>
<evidence type="ECO:0000259" key="5">
    <source>
        <dbReference type="Pfam" id="PF06144"/>
    </source>
</evidence>
<dbReference type="GO" id="GO:0009360">
    <property type="term" value="C:DNA polymerase III complex"/>
    <property type="evidence" value="ECO:0007669"/>
    <property type="project" value="InterPro"/>
</dbReference>
<dbReference type="GO" id="GO:0003677">
    <property type="term" value="F:DNA binding"/>
    <property type="evidence" value="ECO:0007669"/>
    <property type="project" value="InterPro"/>
</dbReference>
<dbReference type="PANTHER" id="PTHR34388:SF1">
    <property type="entry name" value="DNA POLYMERASE III SUBUNIT DELTA"/>
    <property type="match status" value="1"/>
</dbReference>
<evidence type="ECO:0000256" key="4">
    <source>
        <dbReference type="ARBA" id="ARBA00022932"/>
    </source>
</evidence>
<keyword evidence="2" id="KW-0548">Nucleotidyltransferase</keyword>
<dbReference type="Gene3D" id="1.10.8.60">
    <property type="match status" value="1"/>
</dbReference>
<dbReference type="GO" id="GO:0003887">
    <property type="term" value="F:DNA-directed DNA polymerase activity"/>
    <property type="evidence" value="ECO:0007669"/>
    <property type="project" value="UniProtKB-KW"/>
</dbReference>
<evidence type="ECO:0000313" key="7">
    <source>
        <dbReference type="Proteomes" id="UP000244896"/>
    </source>
</evidence>
<dbReference type="GO" id="GO:0006261">
    <property type="term" value="P:DNA-templated DNA replication"/>
    <property type="evidence" value="ECO:0007669"/>
    <property type="project" value="TreeGrafter"/>
</dbReference>
<evidence type="ECO:0000313" key="6">
    <source>
        <dbReference type="EMBL" id="AWI08939.1"/>
    </source>
</evidence>
<reference evidence="6 7" key="1">
    <citation type="journal article" date="2018" name="Syst. Appl. Microbiol.">
        <title>Ereboglobus luteus gen. nov. sp. nov. from cockroach guts, and new insights into the oxygen relationship of the genera Opitutus and Didymococcus (Verrucomicrobia: Opitutaceae).</title>
        <authorList>
            <person name="Tegtmeier D."/>
            <person name="Belitz A."/>
            <person name="Radek R."/>
            <person name="Heimerl T."/>
            <person name="Brune A."/>
        </authorList>
    </citation>
    <scope>NUCLEOTIDE SEQUENCE [LARGE SCALE GENOMIC DNA]</scope>
    <source>
        <strain evidence="6 7">Ho45</strain>
    </source>
</reference>
<dbReference type="OrthoDB" id="9769666at2"/>
<dbReference type="AlphaFoldDB" id="A0A2U8E229"/>
<dbReference type="PANTHER" id="PTHR34388">
    <property type="entry name" value="DNA POLYMERASE III SUBUNIT DELTA"/>
    <property type="match status" value="1"/>
</dbReference>
<organism evidence="6 7">
    <name type="scientific">Ereboglobus luteus</name>
    <dbReference type="NCBI Taxonomy" id="1796921"/>
    <lineage>
        <taxon>Bacteria</taxon>
        <taxon>Pseudomonadati</taxon>
        <taxon>Verrucomicrobiota</taxon>
        <taxon>Opitutia</taxon>
        <taxon>Opitutales</taxon>
        <taxon>Opitutaceae</taxon>
        <taxon>Ereboglobus</taxon>
    </lineage>
</organism>
<dbReference type="RefSeq" id="WP_108824751.1">
    <property type="nucleotide sequence ID" value="NZ_CP023004.1"/>
</dbReference>
<dbReference type="Proteomes" id="UP000244896">
    <property type="component" value="Chromosome"/>
</dbReference>
<dbReference type="NCBIfam" id="TIGR01128">
    <property type="entry name" value="holA"/>
    <property type="match status" value="1"/>
</dbReference>
<keyword evidence="4" id="KW-0239">DNA-directed DNA polymerase</keyword>
<evidence type="ECO:0000256" key="3">
    <source>
        <dbReference type="ARBA" id="ARBA00022705"/>
    </source>
</evidence>
<keyword evidence="7" id="KW-1185">Reference proteome</keyword>
<evidence type="ECO:0000256" key="2">
    <source>
        <dbReference type="ARBA" id="ARBA00022695"/>
    </source>
</evidence>
<feature type="domain" description="DNA polymerase III delta N-terminal" evidence="5">
    <location>
        <begin position="10"/>
        <end position="137"/>
    </location>
</feature>
<dbReference type="Gene3D" id="3.40.50.300">
    <property type="entry name" value="P-loop containing nucleotide triphosphate hydrolases"/>
    <property type="match status" value="1"/>
</dbReference>
<keyword evidence="3" id="KW-0235">DNA replication</keyword>
<dbReference type="EMBL" id="CP023004">
    <property type="protein sequence ID" value="AWI08939.1"/>
    <property type="molecule type" value="Genomic_DNA"/>
</dbReference>
<dbReference type="KEGG" id="elut:CKA38_06470"/>
<gene>
    <name evidence="6" type="primary">holA</name>
    <name evidence="6" type="ORF">CKA38_06470</name>
</gene>
<dbReference type="SUPFAM" id="SSF52540">
    <property type="entry name" value="P-loop containing nucleoside triphosphate hydrolases"/>
    <property type="match status" value="1"/>
</dbReference>
<proteinExistence type="predicted"/>
<dbReference type="InterPro" id="IPR005790">
    <property type="entry name" value="DNA_polIII_delta"/>
</dbReference>
<protein>
    <submittedName>
        <fullName evidence="6">DNA polymerase III subunit delta</fullName>
    </submittedName>
</protein>